<evidence type="ECO:0000313" key="3">
    <source>
        <dbReference type="Proteomes" id="UP000017800"/>
    </source>
</evidence>
<reference evidence="2 3" key="2">
    <citation type="submission" date="2013-11" db="EMBL/GenBank/DDBJ databases">
        <title>Whole genome shotgun sequence of Vibrio halioticoli NBRC 102217.</title>
        <authorList>
            <person name="Isaki S."/>
            <person name="Kimura A."/>
            <person name="Ohji S."/>
            <person name="Hosoyama A."/>
            <person name="Fujita N."/>
            <person name="Hashimoto M."/>
            <person name="Hosoyama Y."/>
            <person name="Yamazoe A."/>
        </authorList>
    </citation>
    <scope>NUCLEOTIDE SEQUENCE [LARGE SCALE GENOMIC DNA]</scope>
    <source>
        <strain evidence="2 3">NBRC 102217</strain>
    </source>
</reference>
<name>V5FFE8_9VIBR</name>
<dbReference type="EMBL" id="BAUJ01000043">
    <property type="protein sequence ID" value="GAD90448.1"/>
    <property type="molecule type" value="Genomic_DNA"/>
</dbReference>
<dbReference type="Gene3D" id="3.30.420.10">
    <property type="entry name" value="Ribonuclease H-like superfamily/Ribonuclease H"/>
    <property type="match status" value="1"/>
</dbReference>
<keyword evidence="3" id="KW-1185">Reference proteome</keyword>
<dbReference type="AlphaFoldDB" id="V5FFE8"/>
<dbReference type="eggNOG" id="COG3335">
    <property type="taxonomic scope" value="Bacteria"/>
</dbReference>
<sequence>MKLKKLLKKFPIETILKIPGHVALKDVQIWFQDEARFGQRNTTTRIWAEKGTRPRVVQQQQFEYAYLFGAVCATRGEAEAIVAPLSNMEAMKEQLRLISQATPAGKHAVVIMDQASWHQSYLADEFENLTIIHIPPYSPELNPIEQVWSWLRQNEVANRCFENYDDIVETLCRAWNRRAWNRFCEDKSRVISLCFRDWLNLIS</sequence>
<dbReference type="Proteomes" id="UP000017800">
    <property type="component" value="Unassembled WGS sequence"/>
</dbReference>
<dbReference type="InterPro" id="IPR038717">
    <property type="entry name" value="Tc1-like_DDE_dom"/>
</dbReference>
<organism evidence="2 3">
    <name type="scientific">Vibrio halioticoli NBRC 102217</name>
    <dbReference type="NCBI Taxonomy" id="1219072"/>
    <lineage>
        <taxon>Bacteria</taxon>
        <taxon>Pseudomonadati</taxon>
        <taxon>Pseudomonadota</taxon>
        <taxon>Gammaproteobacteria</taxon>
        <taxon>Vibrionales</taxon>
        <taxon>Vibrionaceae</taxon>
        <taxon>Vibrio</taxon>
    </lineage>
</organism>
<dbReference type="InterPro" id="IPR036397">
    <property type="entry name" value="RNaseH_sf"/>
</dbReference>
<comment type="caution">
    <text evidence="2">The sequence shown here is derived from an EMBL/GenBank/DDBJ whole genome shotgun (WGS) entry which is preliminary data.</text>
</comment>
<evidence type="ECO:0000313" key="2">
    <source>
        <dbReference type="EMBL" id="GAD90448.1"/>
    </source>
</evidence>
<evidence type="ECO:0000259" key="1">
    <source>
        <dbReference type="Pfam" id="PF13358"/>
    </source>
</evidence>
<dbReference type="GO" id="GO:0003676">
    <property type="term" value="F:nucleic acid binding"/>
    <property type="evidence" value="ECO:0007669"/>
    <property type="project" value="InterPro"/>
</dbReference>
<gene>
    <name evidence="2" type="ORF">VHA01S_043_00420</name>
</gene>
<dbReference type="Pfam" id="PF13358">
    <property type="entry name" value="DDE_3"/>
    <property type="match status" value="1"/>
</dbReference>
<dbReference type="InterPro" id="IPR047655">
    <property type="entry name" value="Transpos_IS630-like"/>
</dbReference>
<reference evidence="2 3" key="1">
    <citation type="submission" date="2013-10" db="EMBL/GenBank/DDBJ databases">
        <authorList>
            <person name="Ichikawa N."/>
            <person name="Kimura A."/>
            <person name="Ohji S."/>
            <person name="Hosoyama A."/>
            <person name="Fujita N."/>
        </authorList>
    </citation>
    <scope>NUCLEOTIDE SEQUENCE [LARGE SCALE GENOMIC DNA]</scope>
    <source>
        <strain evidence="2 3">NBRC 102217</strain>
    </source>
</reference>
<proteinExistence type="predicted"/>
<accession>V5FFE8</accession>
<dbReference type="NCBIfam" id="NF033545">
    <property type="entry name" value="transpos_IS630"/>
    <property type="match status" value="1"/>
</dbReference>
<protein>
    <recommendedName>
        <fullName evidence="1">Tc1-like transposase DDE domain-containing protein</fullName>
    </recommendedName>
</protein>
<feature type="domain" description="Tc1-like transposase DDE" evidence="1">
    <location>
        <begin position="28"/>
        <end position="167"/>
    </location>
</feature>